<keyword evidence="3" id="KW-0547">Nucleotide-binding</keyword>
<dbReference type="Gene3D" id="3.40.50.10810">
    <property type="entry name" value="Tandem AAA-ATPase domain"/>
    <property type="match status" value="1"/>
</dbReference>
<feature type="compositionally biased region" description="Polar residues" evidence="1">
    <location>
        <begin position="495"/>
        <end position="504"/>
    </location>
</feature>
<comment type="caution">
    <text evidence="3">The sequence shown here is derived from an EMBL/GenBank/DDBJ whole genome shotgun (WGS) entry which is preliminary data.</text>
</comment>
<evidence type="ECO:0000313" key="3">
    <source>
        <dbReference type="EMBL" id="CAI8025244.1"/>
    </source>
</evidence>
<gene>
    <name evidence="3" type="ORF">GBAR_LOCUS14601</name>
</gene>
<dbReference type="InterPro" id="IPR027417">
    <property type="entry name" value="P-loop_NTPase"/>
</dbReference>
<dbReference type="InterPro" id="IPR014001">
    <property type="entry name" value="Helicase_ATP-bd"/>
</dbReference>
<feature type="compositionally biased region" description="Basic and acidic residues" evidence="1">
    <location>
        <begin position="421"/>
        <end position="436"/>
    </location>
</feature>
<keyword evidence="3" id="KW-0067">ATP-binding</keyword>
<dbReference type="CDD" id="cd18012">
    <property type="entry name" value="DEXQc_arch_SWI2_SNF2"/>
    <property type="match status" value="1"/>
</dbReference>
<dbReference type="AlphaFoldDB" id="A0AA35S8Q9"/>
<proteinExistence type="predicted"/>
<organism evidence="3 4">
    <name type="scientific">Geodia barretti</name>
    <name type="common">Barrett's horny sponge</name>
    <dbReference type="NCBI Taxonomy" id="519541"/>
    <lineage>
        <taxon>Eukaryota</taxon>
        <taxon>Metazoa</taxon>
        <taxon>Porifera</taxon>
        <taxon>Demospongiae</taxon>
        <taxon>Heteroscleromorpha</taxon>
        <taxon>Tetractinellida</taxon>
        <taxon>Astrophorina</taxon>
        <taxon>Geodiidae</taxon>
        <taxon>Geodia</taxon>
    </lineage>
</organism>
<sequence>MDAPEDFVGQLRPYQQLGYSWLAFLRDWGLGACLADDMGLGKTVQTLAALQLDRQQGNDRPNLLVCPTSVINNWQREAARFTPDLAVLLHHGSNRHRGAAFRSQADDHHLVVTSYGTMHRDRDLLGTVPWRAAILDEAQNIKNPASQQARTAQGLPADYRIALTGTPVENHVGDLWSIMQFLNPGLLGSQAEFKRNYFLPIQTDRDGAAAARLQKATGPFILRRLKTDRSIIDDLPDKNETKQYCSLTREQATLYQAVLREAETRLESAEGIKRRGSILDTLTKLKQACNHPRQLLGDNSAITGRSGKLARLQEILDEVLSRRGPGAGVQPVRRDGSHSATTRAGDPRPGNPFPARRCHPETARPHGATLPGRPRRPAGLRPVPQGRGLRPQPAPGQPRDPLRPVVEPRRGKPGHRPGLPHRPDQGRPRPQADLRRHSGGPHRPHDRNQAGDRRPGGGNHLGAVAHRALQRRTPGRAGPQREPGGLTPGGIMESNLISSSTQER</sequence>
<name>A0AA35S8Q9_GEOBA</name>
<evidence type="ECO:0000256" key="1">
    <source>
        <dbReference type="SAM" id="MobiDB-lite"/>
    </source>
</evidence>
<dbReference type="PANTHER" id="PTHR10799">
    <property type="entry name" value="SNF2/RAD54 HELICASE FAMILY"/>
    <property type="match status" value="1"/>
</dbReference>
<dbReference type="InterPro" id="IPR038718">
    <property type="entry name" value="SNF2-like_sf"/>
</dbReference>
<dbReference type="SMART" id="SM00487">
    <property type="entry name" value="DEXDc"/>
    <property type="match status" value="1"/>
</dbReference>
<dbReference type="GO" id="GO:0005524">
    <property type="term" value="F:ATP binding"/>
    <property type="evidence" value="ECO:0007669"/>
    <property type="project" value="InterPro"/>
</dbReference>
<keyword evidence="3" id="KW-0347">Helicase</keyword>
<dbReference type="InterPro" id="IPR000330">
    <property type="entry name" value="SNF2_N"/>
</dbReference>
<dbReference type="PROSITE" id="PS51192">
    <property type="entry name" value="HELICASE_ATP_BIND_1"/>
    <property type="match status" value="1"/>
</dbReference>
<dbReference type="EMBL" id="CASHTH010002134">
    <property type="protein sequence ID" value="CAI8025244.1"/>
    <property type="molecule type" value="Genomic_DNA"/>
</dbReference>
<feature type="compositionally biased region" description="Basic and acidic residues" evidence="1">
    <location>
        <begin position="400"/>
        <end position="410"/>
    </location>
</feature>
<evidence type="ECO:0000313" key="4">
    <source>
        <dbReference type="Proteomes" id="UP001174909"/>
    </source>
</evidence>
<protein>
    <submittedName>
        <fullName evidence="3">Uncharacterized ATP-dependent helicase YwqA</fullName>
    </submittedName>
</protein>
<evidence type="ECO:0000259" key="2">
    <source>
        <dbReference type="PROSITE" id="PS51192"/>
    </source>
</evidence>
<dbReference type="Proteomes" id="UP001174909">
    <property type="component" value="Unassembled WGS sequence"/>
</dbReference>
<dbReference type="GO" id="GO:0004386">
    <property type="term" value="F:helicase activity"/>
    <property type="evidence" value="ECO:0007669"/>
    <property type="project" value="UniProtKB-KW"/>
</dbReference>
<dbReference type="Gene3D" id="1.20.120.850">
    <property type="entry name" value="SWI2/SNF2 ATPases, N-terminal domain"/>
    <property type="match status" value="1"/>
</dbReference>
<keyword evidence="3" id="KW-0378">Hydrolase</keyword>
<feature type="region of interest" description="Disordered" evidence="1">
    <location>
        <begin position="322"/>
        <end position="504"/>
    </location>
</feature>
<feature type="compositionally biased region" description="Basic and acidic residues" evidence="1">
    <location>
        <begin position="446"/>
        <end position="455"/>
    </location>
</feature>
<dbReference type="SUPFAM" id="SSF52540">
    <property type="entry name" value="P-loop containing nucleoside triphosphate hydrolases"/>
    <property type="match status" value="2"/>
</dbReference>
<feature type="domain" description="Helicase ATP-binding" evidence="2">
    <location>
        <begin position="23"/>
        <end position="185"/>
    </location>
</feature>
<reference evidence="3" key="1">
    <citation type="submission" date="2023-03" db="EMBL/GenBank/DDBJ databases">
        <authorList>
            <person name="Steffen K."/>
            <person name="Cardenas P."/>
        </authorList>
    </citation>
    <scope>NUCLEOTIDE SEQUENCE</scope>
</reference>
<dbReference type="Pfam" id="PF00176">
    <property type="entry name" value="SNF2-rel_dom"/>
    <property type="match status" value="1"/>
</dbReference>
<accession>A0AA35S8Q9</accession>
<keyword evidence="4" id="KW-1185">Reference proteome</keyword>